<protein>
    <submittedName>
        <fullName evidence="2">Uncharacterized protein</fullName>
    </submittedName>
</protein>
<dbReference type="RefSeq" id="WP_207846041.1">
    <property type="nucleotide sequence ID" value="NZ_JAFVMH010000004.1"/>
</dbReference>
<dbReference type="Proteomes" id="UP000664073">
    <property type="component" value="Unassembled WGS sequence"/>
</dbReference>
<evidence type="ECO:0000256" key="1">
    <source>
        <dbReference type="SAM" id="Coils"/>
    </source>
</evidence>
<gene>
    <name evidence="2" type="ORF">J2D77_09425</name>
</gene>
<feature type="coiled-coil region" evidence="1">
    <location>
        <begin position="76"/>
        <end position="110"/>
    </location>
</feature>
<dbReference type="EMBL" id="JAFVMH010000004">
    <property type="protein sequence ID" value="MBO1325367.1"/>
    <property type="molecule type" value="Genomic_DNA"/>
</dbReference>
<dbReference type="AlphaFoldDB" id="A0A939HKV9"/>
<proteinExistence type="predicted"/>
<organism evidence="2 3">
    <name type="scientific">Acetobacter garciniae</name>
    <dbReference type="NCBI Taxonomy" id="2817435"/>
    <lineage>
        <taxon>Bacteria</taxon>
        <taxon>Pseudomonadati</taxon>
        <taxon>Pseudomonadota</taxon>
        <taxon>Alphaproteobacteria</taxon>
        <taxon>Acetobacterales</taxon>
        <taxon>Acetobacteraceae</taxon>
        <taxon>Acetobacter</taxon>
    </lineage>
</organism>
<keyword evidence="1" id="KW-0175">Coiled coil</keyword>
<evidence type="ECO:0000313" key="2">
    <source>
        <dbReference type="EMBL" id="MBO1325367.1"/>
    </source>
</evidence>
<evidence type="ECO:0000313" key="3">
    <source>
        <dbReference type="Proteomes" id="UP000664073"/>
    </source>
</evidence>
<accession>A0A939HKV9</accession>
<name>A0A939HKV9_9PROT</name>
<reference evidence="2" key="1">
    <citation type="submission" date="2021-03" db="EMBL/GenBank/DDBJ databases">
        <title>The complete genome sequence of Acetobacter sp. TBRC 12339.</title>
        <authorList>
            <person name="Charoenyingcharoen P."/>
            <person name="Yukphan P."/>
        </authorList>
    </citation>
    <scope>NUCLEOTIDE SEQUENCE</scope>
    <source>
        <strain evidence="2">TBRC 12339</strain>
    </source>
</reference>
<comment type="caution">
    <text evidence="2">The sequence shown here is derived from an EMBL/GenBank/DDBJ whole genome shotgun (WGS) entry which is preliminary data.</text>
</comment>
<sequence>MADKNLENRSTSLENCPMQTAEAVTRDAQTMARTIARAFGASRSVKEIIHHLAGVLRVTERQAKSIYYGEPHAIPAHVFLRLLAAYRNNLERLQRQAEHQAAMYRTLNNEWESKWGNSFCAGELSSLESALSEPCTAPSITAR</sequence>
<keyword evidence="3" id="KW-1185">Reference proteome</keyword>